<protein>
    <recommendedName>
        <fullName evidence="1">HDOD domain-containing protein</fullName>
    </recommendedName>
</protein>
<dbReference type="InterPro" id="IPR052340">
    <property type="entry name" value="RNase_Y/CdgJ"/>
</dbReference>
<dbReference type="InterPro" id="IPR013976">
    <property type="entry name" value="HDOD"/>
</dbReference>
<evidence type="ECO:0000313" key="2">
    <source>
        <dbReference type="EMBL" id="ALA60454.1"/>
    </source>
</evidence>
<keyword evidence="3" id="KW-1185">Reference proteome</keyword>
<dbReference type="PATRIC" id="fig|42253.5.peg.4018"/>
<dbReference type="RefSeq" id="WP_053381310.1">
    <property type="nucleotide sequence ID" value="NZ_CP011801.1"/>
</dbReference>
<dbReference type="KEGG" id="nmv:NITMOv2_4070"/>
<dbReference type="Proteomes" id="UP000069205">
    <property type="component" value="Chromosome"/>
</dbReference>
<evidence type="ECO:0000259" key="1">
    <source>
        <dbReference type="PROSITE" id="PS51833"/>
    </source>
</evidence>
<accession>A0A0K2GHX9</accession>
<dbReference type="OrthoDB" id="9770715at2"/>
<name>A0A0K2GHX9_NITMO</name>
<feature type="domain" description="HDOD" evidence="1">
    <location>
        <begin position="14"/>
        <end position="209"/>
    </location>
</feature>
<dbReference type="PANTHER" id="PTHR33525:SF3">
    <property type="entry name" value="RIBONUCLEASE Y"/>
    <property type="match status" value="1"/>
</dbReference>
<reference evidence="2 3" key="1">
    <citation type="journal article" date="2015" name="Proc. Natl. Acad. Sci. U.S.A.">
        <title>Expanded metabolic versatility of ubiquitous nitrite-oxidizing bacteria from the genus Nitrospira.</title>
        <authorList>
            <person name="Koch H."/>
            <person name="Lucker S."/>
            <person name="Albertsen M."/>
            <person name="Kitzinger K."/>
            <person name="Herbold C."/>
            <person name="Spieck E."/>
            <person name="Nielsen P.H."/>
            <person name="Wagner M."/>
            <person name="Daims H."/>
        </authorList>
    </citation>
    <scope>NUCLEOTIDE SEQUENCE [LARGE SCALE GENOMIC DNA]</scope>
    <source>
        <strain evidence="2 3">NSP M-1</strain>
    </source>
</reference>
<dbReference type="Gene3D" id="1.10.3210.10">
    <property type="entry name" value="Hypothetical protein af1432"/>
    <property type="match status" value="1"/>
</dbReference>
<dbReference type="STRING" id="42253.NITMOv2_4070"/>
<dbReference type="AlphaFoldDB" id="A0A0K2GHX9"/>
<dbReference type="Pfam" id="PF08668">
    <property type="entry name" value="HDOD"/>
    <property type="match status" value="1"/>
</dbReference>
<dbReference type="PROSITE" id="PS51833">
    <property type="entry name" value="HDOD"/>
    <property type="match status" value="1"/>
</dbReference>
<organism evidence="2 3">
    <name type="scientific">Nitrospira moscoviensis</name>
    <dbReference type="NCBI Taxonomy" id="42253"/>
    <lineage>
        <taxon>Bacteria</taxon>
        <taxon>Pseudomonadati</taxon>
        <taxon>Nitrospirota</taxon>
        <taxon>Nitrospiria</taxon>
        <taxon>Nitrospirales</taxon>
        <taxon>Nitrospiraceae</taxon>
        <taxon>Nitrospira</taxon>
    </lineage>
</organism>
<dbReference type="PANTHER" id="PTHR33525">
    <property type="match status" value="1"/>
</dbReference>
<gene>
    <name evidence="2" type="ORF">NITMOv2_4070</name>
</gene>
<dbReference type="SUPFAM" id="SSF109604">
    <property type="entry name" value="HD-domain/PDEase-like"/>
    <property type="match status" value="1"/>
</dbReference>
<dbReference type="EMBL" id="CP011801">
    <property type="protein sequence ID" value="ALA60454.1"/>
    <property type="molecule type" value="Genomic_DNA"/>
</dbReference>
<proteinExistence type="predicted"/>
<evidence type="ECO:0000313" key="3">
    <source>
        <dbReference type="Proteomes" id="UP000069205"/>
    </source>
</evidence>
<sequence>MHAARELVESCQTLLSLPEIYLRIRKVVEDRHSSMDDLAKALALDPSMTARVLQIVNSPFYSVPRRIDTLSQAVNLLGMRPIQNIVFATSVGKAFPKLPPTVMDMNAYWTASVLCALLSIQFARLSRIRDSEPFFIAGLLRDIGHLVLYQTAPDRAQSALVEAQNLNQPLAEVERASIGCDYAEVGAELINKWGMPPQLEQVIRYQLSPDQASSEAQRGAAILFAAGTLVDFLGRHGLRKAIPAEIFAAALGPLQISQPSAEDALSNALDQLNGTLALIYPAGRSLAA</sequence>